<protein>
    <submittedName>
        <fullName evidence="1">Uncharacterized protein</fullName>
    </submittedName>
</protein>
<organism evidence="1 2">
    <name type="scientific">Prosthecodimorpha hirschii</name>
    <dbReference type="NCBI Taxonomy" id="665126"/>
    <lineage>
        <taxon>Bacteria</taxon>
        <taxon>Pseudomonadati</taxon>
        <taxon>Pseudomonadota</taxon>
        <taxon>Alphaproteobacteria</taxon>
        <taxon>Hyphomicrobiales</taxon>
        <taxon>Ancalomicrobiaceae</taxon>
        <taxon>Prosthecodimorpha</taxon>
    </lineage>
</organism>
<sequence length="234" mass="27247">MGEINIPRDQQTAITAIDARELDRLIDQAIREERSGELHRLPLAACGSHIGTKLHSFDRALAKHREAKAPRKRAETGDALRRAGHDLSFAVGAMKQRLETEQKDAQFFIVDDQIVPPYRFTTQMSVRVSYRWRRTIEDEWQWGSITFVHHHDPRPNYAVPVPTRKPSAAKQEQELQNRLYQTWEHLMRGALYSVRDYFRDGGDGAKIPETFQVTVDSYSRDLNNYSTQFWRQQP</sequence>
<reference evidence="1 2" key="1">
    <citation type="submission" date="2015-09" db="EMBL/GenBank/DDBJ databases">
        <authorList>
            <person name="Jackson K.R."/>
            <person name="Lunt B.L."/>
            <person name="Fisher J.N.B."/>
            <person name="Gardner A.V."/>
            <person name="Bailey M.E."/>
            <person name="Deus L.M."/>
            <person name="Earl A.S."/>
            <person name="Gibby P.D."/>
            <person name="Hartmann K.A."/>
            <person name="Liu J.E."/>
            <person name="Manci A.M."/>
            <person name="Nielsen D.A."/>
            <person name="Solomon M.B."/>
            <person name="Breakwell D.P."/>
            <person name="Burnett S.H."/>
            <person name="Grose J.H."/>
        </authorList>
    </citation>
    <scope>NUCLEOTIDE SEQUENCE [LARGE SCALE GENOMIC DNA]</scope>
    <source>
        <strain evidence="1 2">16</strain>
    </source>
</reference>
<evidence type="ECO:0000313" key="2">
    <source>
        <dbReference type="Proteomes" id="UP000048984"/>
    </source>
</evidence>
<keyword evidence="2" id="KW-1185">Reference proteome</keyword>
<dbReference type="RefSeq" id="WP_054362413.1">
    <property type="nucleotide sequence ID" value="NZ_LJYW01000003.1"/>
</dbReference>
<proteinExistence type="predicted"/>
<reference evidence="1 2" key="2">
    <citation type="submission" date="2015-10" db="EMBL/GenBank/DDBJ databases">
        <title>Draft Genome Sequence of Prosthecomicrobium hirschii ATCC 27832.</title>
        <authorList>
            <person name="Daniel J."/>
            <person name="Givan S.A."/>
            <person name="Brun Y.V."/>
            <person name="Brown P.J."/>
        </authorList>
    </citation>
    <scope>NUCLEOTIDE SEQUENCE [LARGE SCALE GENOMIC DNA]</scope>
    <source>
        <strain evidence="1 2">16</strain>
    </source>
</reference>
<evidence type="ECO:0000313" key="1">
    <source>
        <dbReference type="EMBL" id="KPL50743.1"/>
    </source>
</evidence>
<gene>
    <name evidence="1" type="ORF">ABB55_28215</name>
</gene>
<dbReference type="EMBL" id="LJYW01000003">
    <property type="protein sequence ID" value="KPL50743.1"/>
    <property type="molecule type" value="Genomic_DNA"/>
</dbReference>
<comment type="caution">
    <text evidence="1">The sequence shown here is derived from an EMBL/GenBank/DDBJ whole genome shotgun (WGS) entry which is preliminary data.</text>
</comment>
<accession>A0A0P6VV72</accession>
<name>A0A0P6VV72_9HYPH</name>
<dbReference type="AlphaFoldDB" id="A0A0P6VV72"/>
<dbReference type="Proteomes" id="UP000048984">
    <property type="component" value="Unassembled WGS sequence"/>
</dbReference>